<protein>
    <submittedName>
        <fullName evidence="1">Uncharacterized protein</fullName>
    </submittedName>
</protein>
<accession>A0A9P5Y284</accession>
<proteinExistence type="predicted"/>
<dbReference type="EMBL" id="MU150308">
    <property type="protein sequence ID" value="KAF9459905.1"/>
    <property type="molecule type" value="Genomic_DNA"/>
</dbReference>
<dbReference type="AlphaFoldDB" id="A0A9P5Y284"/>
<dbReference type="Proteomes" id="UP000807353">
    <property type="component" value="Unassembled WGS sequence"/>
</dbReference>
<sequence>MLSVLSKSAIRPSPNSTQPPKIQLNELGSLCDSVEPFTQLILRSGKSDVRLHCTVPTWSPSSDICVDLHDLHELRSRFLLYIHDLIRSLRSSGVAASYCLAPANSPLCVVCAVPPGLGTSRVTSLAVNLLKNAQLKKTESVLWVDLEQGPCLVIT</sequence>
<gene>
    <name evidence="1" type="ORF">BDZ94DRAFT_1198749</name>
</gene>
<evidence type="ECO:0000313" key="2">
    <source>
        <dbReference type="Proteomes" id="UP000807353"/>
    </source>
</evidence>
<keyword evidence="2" id="KW-1185">Reference proteome</keyword>
<reference evidence="1" key="1">
    <citation type="submission" date="2020-11" db="EMBL/GenBank/DDBJ databases">
        <authorList>
            <consortium name="DOE Joint Genome Institute"/>
            <person name="Ahrendt S."/>
            <person name="Riley R."/>
            <person name="Andreopoulos W."/>
            <person name="Labutti K."/>
            <person name="Pangilinan J."/>
            <person name="Ruiz-Duenas F.J."/>
            <person name="Barrasa J.M."/>
            <person name="Sanchez-Garcia M."/>
            <person name="Camarero S."/>
            <person name="Miyauchi S."/>
            <person name="Serrano A."/>
            <person name="Linde D."/>
            <person name="Babiker R."/>
            <person name="Drula E."/>
            <person name="Ayuso-Fernandez I."/>
            <person name="Pacheco R."/>
            <person name="Padilla G."/>
            <person name="Ferreira P."/>
            <person name="Barriuso J."/>
            <person name="Kellner H."/>
            <person name="Castanera R."/>
            <person name="Alfaro M."/>
            <person name="Ramirez L."/>
            <person name="Pisabarro A.G."/>
            <person name="Kuo A."/>
            <person name="Tritt A."/>
            <person name="Lipzen A."/>
            <person name="He G."/>
            <person name="Yan M."/>
            <person name="Ng V."/>
            <person name="Cullen D."/>
            <person name="Martin F."/>
            <person name="Rosso M.-N."/>
            <person name="Henrissat B."/>
            <person name="Hibbett D."/>
            <person name="Martinez A.T."/>
            <person name="Grigoriev I.V."/>
        </authorList>
    </citation>
    <scope>NUCLEOTIDE SEQUENCE</scope>
    <source>
        <strain evidence="1">CBS 247.69</strain>
    </source>
</reference>
<name>A0A9P5Y284_9AGAR</name>
<dbReference type="OrthoDB" id="3143640at2759"/>
<evidence type="ECO:0000313" key="1">
    <source>
        <dbReference type="EMBL" id="KAF9459905.1"/>
    </source>
</evidence>
<organism evidence="1 2">
    <name type="scientific">Collybia nuda</name>
    <dbReference type="NCBI Taxonomy" id="64659"/>
    <lineage>
        <taxon>Eukaryota</taxon>
        <taxon>Fungi</taxon>
        <taxon>Dikarya</taxon>
        <taxon>Basidiomycota</taxon>
        <taxon>Agaricomycotina</taxon>
        <taxon>Agaricomycetes</taxon>
        <taxon>Agaricomycetidae</taxon>
        <taxon>Agaricales</taxon>
        <taxon>Tricholomatineae</taxon>
        <taxon>Clitocybaceae</taxon>
        <taxon>Collybia</taxon>
    </lineage>
</organism>
<comment type="caution">
    <text evidence="1">The sequence shown here is derived from an EMBL/GenBank/DDBJ whole genome shotgun (WGS) entry which is preliminary data.</text>
</comment>